<dbReference type="EMBL" id="JAKIKU010000016">
    <property type="protein sequence ID" value="MCL1047617.1"/>
    <property type="molecule type" value="Genomic_DNA"/>
</dbReference>
<feature type="transmembrane region" description="Helical" evidence="2">
    <location>
        <begin position="378"/>
        <end position="400"/>
    </location>
</feature>
<sequence length="1128" mass="123119">MTEPTTLGISGKIAKAFQSSAITPLLALLALLLGLFAIIVTPKEEEPQIDVTFADVYIPYVGATPEEVSRQVTLPAEKIISELKGIDTLYSFSMNDGALIIAVFDVGVARDHAIVNLYNQLQSNQDKFNQAAGIGTPLIKPRGIDDVPIVGLTLWSKDPNVNAEDLTIVATELENEFKRVKGTREIYSMGRQELAVNVRLDPLKMNHYGVSFSELTHVLTDNNQISMPGDLIQQNQLIKVQTGQFLQSIEDVSQLIVKVSQVNNQANPVYLSDIADISLQADTATDNVWHVDSSGTYPAVTIAIGKQGGENAVEITEQIMTRLAKVDNLLIPDNVEVTVSRNYGETAGNKANTLILKLMFATMAVVLLVLITMGKREALVVGIAIIVTLAMTLFASWAWGFTLNRISLFALIFSIGILVDDAIVVVENIHRHMAMGTKDFKTLIPLAVDEVGGPTILATFTVIAALMPMAFVSGLMGPYMSPIPINSSMGMLISLVVAFVVTPWLSLKLLRHSHSDQQDNSDVTVSSSATSDTKQAARQTQLNSGQQDNSGVTASSSATSDTKQADSQTPLKPLSQSHNTDDKLQGLFTRLMTPFLIGSKARLARFGLTGAILLLIAIAVALPVGQAVILKMLPFDNKSEFQVLVDMPEGTPVEQTQRVLKDLSDYLLSVDEVEHLQLYAGTHAPINFNGLVRHYFMRQSQELGDIQVNLVDKSDRSRDSHEIATSVRDKLHEIAKPYQANIKIVEVPPGPPVWSPILAEVYAPTTELREQTAKALEQRFKQTEHVVDVDIYLPSDAAHWRLNIDRSKAQLLGLQYSQIVNTIATAVEGADVSYLHNKDYQLPIPIRLQASEESKLNLQQILSLRLTNAEGTSISLSDLVSIEHGNINTPVIHKNMVPMIMVVADMAGPTDSPLYGMFSMFAGIEDDNDSGVNPYPIKQHLINQPDGLDEVAILWDGEWKITYETFRDMGIAYAIGMIAIYLLVVGHFKSYIVPLVIMAPIPLTIIGVMPGHALLGAHFTAPSMIGMIALAGIIVRNSILLVDFINLETAKGVPLEQAVIQSGAVRAKPIMLTAFAAMIGALFIIDDPIFNGLAISLIFGIFISSILTLVVIPILYYSVMKNKQFIQE</sequence>
<dbReference type="Proteomes" id="UP001202134">
    <property type="component" value="Unassembled WGS sequence"/>
</dbReference>
<feature type="transmembrane region" description="Helical" evidence="2">
    <location>
        <begin position="21"/>
        <end position="40"/>
    </location>
</feature>
<name>A0ABT0KUV5_9GAMM</name>
<keyword evidence="2" id="KW-0472">Membrane</keyword>
<feature type="transmembrane region" description="Helical" evidence="2">
    <location>
        <begin position="483"/>
        <end position="505"/>
    </location>
</feature>
<feature type="compositionally biased region" description="Low complexity" evidence="1">
    <location>
        <begin position="521"/>
        <end position="533"/>
    </location>
</feature>
<dbReference type="PRINTS" id="PR00702">
    <property type="entry name" value="ACRIFLAVINRP"/>
</dbReference>
<evidence type="ECO:0000256" key="1">
    <source>
        <dbReference type="SAM" id="MobiDB-lite"/>
    </source>
</evidence>
<feature type="transmembrane region" description="Helical" evidence="2">
    <location>
        <begin position="406"/>
        <end position="426"/>
    </location>
</feature>
<dbReference type="InterPro" id="IPR027463">
    <property type="entry name" value="AcrB_DN_DC_subdom"/>
</dbReference>
<keyword evidence="4" id="KW-1185">Reference proteome</keyword>
<dbReference type="Gene3D" id="3.30.70.1430">
    <property type="entry name" value="Multidrug efflux transporter AcrB pore domain"/>
    <property type="match status" value="2"/>
</dbReference>
<feature type="transmembrane region" description="Helical" evidence="2">
    <location>
        <begin position="995"/>
        <end position="1019"/>
    </location>
</feature>
<dbReference type="SUPFAM" id="SSF82866">
    <property type="entry name" value="Multidrug efflux transporter AcrB transmembrane domain"/>
    <property type="match status" value="2"/>
</dbReference>
<feature type="transmembrane region" description="Helical" evidence="2">
    <location>
        <begin position="606"/>
        <end position="629"/>
    </location>
</feature>
<feature type="region of interest" description="Disordered" evidence="1">
    <location>
        <begin position="517"/>
        <end position="580"/>
    </location>
</feature>
<protein>
    <submittedName>
        <fullName evidence="3">Efflux RND transporter permease subunit</fullName>
    </submittedName>
</protein>
<reference evidence="3 4" key="1">
    <citation type="submission" date="2022-01" db="EMBL/GenBank/DDBJ databases">
        <title>Whole genome-based taxonomy of the Shewanellaceae.</title>
        <authorList>
            <person name="Martin-Rodriguez A.J."/>
        </authorList>
    </citation>
    <scope>NUCLEOTIDE SEQUENCE [LARGE SCALE GENOMIC DNA]</scope>
    <source>
        <strain evidence="3 4">DSM 24955</strain>
    </source>
</reference>
<accession>A0ABT0KUV5</accession>
<dbReference type="RefSeq" id="WP_248956913.1">
    <property type="nucleotide sequence ID" value="NZ_JAKIKU010000016.1"/>
</dbReference>
<evidence type="ECO:0000313" key="4">
    <source>
        <dbReference type="Proteomes" id="UP001202134"/>
    </source>
</evidence>
<feature type="compositionally biased region" description="Polar residues" evidence="1">
    <location>
        <begin position="534"/>
        <end position="578"/>
    </location>
</feature>
<dbReference type="Gene3D" id="3.30.70.1320">
    <property type="entry name" value="Multidrug efflux transporter AcrB pore domain like"/>
    <property type="match status" value="1"/>
</dbReference>
<comment type="caution">
    <text evidence="3">The sequence shown here is derived from an EMBL/GenBank/DDBJ whole genome shotgun (WGS) entry which is preliminary data.</text>
</comment>
<evidence type="ECO:0000256" key="2">
    <source>
        <dbReference type="SAM" id="Phobius"/>
    </source>
</evidence>
<feature type="transmembrane region" description="Helical" evidence="2">
    <location>
        <begin position="447"/>
        <end position="471"/>
    </location>
</feature>
<gene>
    <name evidence="3" type="ORF">L2737_20150</name>
</gene>
<feature type="transmembrane region" description="Helical" evidence="2">
    <location>
        <begin position="354"/>
        <end position="371"/>
    </location>
</feature>
<feature type="transmembrane region" description="Helical" evidence="2">
    <location>
        <begin position="1067"/>
        <end position="1085"/>
    </location>
</feature>
<organism evidence="3 4">
    <name type="scientific">Shewanella electrodiphila</name>
    <dbReference type="NCBI Taxonomy" id="934143"/>
    <lineage>
        <taxon>Bacteria</taxon>
        <taxon>Pseudomonadati</taxon>
        <taxon>Pseudomonadota</taxon>
        <taxon>Gammaproteobacteria</taxon>
        <taxon>Alteromonadales</taxon>
        <taxon>Shewanellaceae</taxon>
        <taxon>Shewanella</taxon>
    </lineage>
</organism>
<dbReference type="InterPro" id="IPR001036">
    <property type="entry name" value="Acrflvin-R"/>
</dbReference>
<feature type="transmembrane region" description="Helical" evidence="2">
    <location>
        <begin position="1025"/>
        <end position="1046"/>
    </location>
</feature>
<dbReference type="Gene3D" id="1.20.1640.10">
    <property type="entry name" value="Multidrug efflux transporter AcrB transmembrane domain"/>
    <property type="match status" value="2"/>
</dbReference>
<dbReference type="Gene3D" id="3.30.70.1440">
    <property type="entry name" value="Multidrug efflux transporter AcrB pore domain"/>
    <property type="match status" value="1"/>
</dbReference>
<dbReference type="Gene3D" id="3.30.2090.10">
    <property type="entry name" value="Multidrug efflux transporter AcrB TolC docking domain, DN and DC subdomains"/>
    <property type="match status" value="2"/>
</dbReference>
<dbReference type="Pfam" id="PF00873">
    <property type="entry name" value="ACR_tran"/>
    <property type="match status" value="2"/>
</dbReference>
<dbReference type="PANTHER" id="PTHR32063:SF16">
    <property type="entry name" value="CATION EFFLUX SYSTEM (ACRB_ACRD_ACRF FAMILY)"/>
    <property type="match status" value="1"/>
</dbReference>
<feature type="transmembrane region" description="Helical" evidence="2">
    <location>
        <begin position="1097"/>
        <end position="1119"/>
    </location>
</feature>
<dbReference type="PANTHER" id="PTHR32063">
    <property type="match status" value="1"/>
</dbReference>
<feature type="transmembrane region" description="Helical" evidence="2">
    <location>
        <begin position="970"/>
        <end position="988"/>
    </location>
</feature>
<keyword evidence="2" id="KW-1133">Transmembrane helix</keyword>
<keyword evidence="2" id="KW-0812">Transmembrane</keyword>
<dbReference type="SUPFAM" id="SSF82714">
    <property type="entry name" value="Multidrug efflux transporter AcrB TolC docking domain, DN and DC subdomains"/>
    <property type="match status" value="2"/>
</dbReference>
<evidence type="ECO:0000313" key="3">
    <source>
        <dbReference type="EMBL" id="MCL1047617.1"/>
    </source>
</evidence>
<dbReference type="SUPFAM" id="SSF82693">
    <property type="entry name" value="Multidrug efflux transporter AcrB pore domain, PN1, PN2, PC1 and PC2 subdomains"/>
    <property type="match status" value="3"/>
</dbReference>
<proteinExistence type="predicted"/>